<protein>
    <submittedName>
        <fullName evidence="3">Zeatin O-glucosyltransferase</fullName>
    </submittedName>
</protein>
<evidence type="ECO:0000313" key="4">
    <source>
        <dbReference type="Proteomes" id="UP000184267"/>
    </source>
</evidence>
<keyword evidence="2 3" id="KW-0808">Transferase</keyword>
<dbReference type="Gene3D" id="3.40.50.2000">
    <property type="entry name" value="Glycogen Phosphorylase B"/>
    <property type="match status" value="2"/>
</dbReference>
<organism evidence="3 4">
    <name type="scientific">Trametes pubescens</name>
    <name type="common">White-rot fungus</name>
    <dbReference type="NCBI Taxonomy" id="154538"/>
    <lineage>
        <taxon>Eukaryota</taxon>
        <taxon>Fungi</taxon>
        <taxon>Dikarya</taxon>
        <taxon>Basidiomycota</taxon>
        <taxon>Agaricomycotina</taxon>
        <taxon>Agaricomycetes</taxon>
        <taxon>Polyporales</taxon>
        <taxon>Polyporaceae</taxon>
        <taxon>Trametes</taxon>
    </lineage>
</organism>
<dbReference type="Pfam" id="PF00201">
    <property type="entry name" value="UDPGT"/>
    <property type="match status" value="1"/>
</dbReference>
<dbReference type="Proteomes" id="UP000184267">
    <property type="component" value="Unassembled WGS sequence"/>
</dbReference>
<dbReference type="PANTHER" id="PTHR48047">
    <property type="entry name" value="GLYCOSYLTRANSFERASE"/>
    <property type="match status" value="1"/>
</dbReference>
<dbReference type="InterPro" id="IPR002213">
    <property type="entry name" value="UDP_glucos_trans"/>
</dbReference>
<comment type="similarity">
    <text evidence="1">Belongs to the UDP-glycosyltransferase family.</text>
</comment>
<evidence type="ECO:0000256" key="2">
    <source>
        <dbReference type="ARBA" id="ARBA00022679"/>
    </source>
</evidence>
<proteinExistence type="inferred from homology"/>
<dbReference type="OMA" id="GGHNSAM"/>
<dbReference type="STRING" id="154538.A0A1M2VP17"/>
<evidence type="ECO:0000256" key="1">
    <source>
        <dbReference type="ARBA" id="ARBA00009995"/>
    </source>
</evidence>
<gene>
    <name evidence="3" type="ORF">TRAPUB_14287</name>
</gene>
<comment type="caution">
    <text evidence="3">The sequence shown here is derived from an EMBL/GenBank/DDBJ whole genome shotgun (WGS) entry which is preliminary data.</text>
</comment>
<dbReference type="EMBL" id="MNAD01000957">
    <property type="protein sequence ID" value="OJT09290.1"/>
    <property type="molecule type" value="Genomic_DNA"/>
</dbReference>
<sequence>MFGIQAFRTVKALSGDTVKVHVWCSGLTAAMFHLFGPEEFGGKGNVRARAEEEARQTGASSTDIIVREYVGTKGEIVRVPGMPPMYDHEYYPQPSRVPPQMVVGVFARLYEMLEACDGMLLYTSEAYEPKAVAAMREWFDKTSRGIYATGPLMPIGIQTTREHEWEQSKDADKIQAFLDSTLTASGERSLLYISFGTMFHGGDEVEKLWALLDVVMELDIPFIMSHASSPGSDIPTDAKAKIDVYPKGLSSPWTPQQTILEHPATGWFLTHGGHNSAMEAVTAGVPMLFWPFGADQPLTAVHVTENLQAGYELLETRSGPDGLKPIYRNGRQPRGTVEALKEEVRGVLQKAFGADGEEKRVNLLRVTSAVRREWDDGGVAERDMAAFLSDI</sequence>
<dbReference type="CDD" id="cd03784">
    <property type="entry name" value="GT1_Gtf-like"/>
    <property type="match status" value="1"/>
</dbReference>
<name>A0A1M2VP17_TRAPU</name>
<evidence type="ECO:0000313" key="3">
    <source>
        <dbReference type="EMBL" id="OJT09290.1"/>
    </source>
</evidence>
<keyword evidence="4" id="KW-1185">Reference proteome</keyword>
<dbReference type="GO" id="GO:0035251">
    <property type="term" value="F:UDP-glucosyltransferase activity"/>
    <property type="evidence" value="ECO:0007669"/>
    <property type="project" value="TreeGrafter"/>
</dbReference>
<dbReference type="SUPFAM" id="SSF53756">
    <property type="entry name" value="UDP-Glycosyltransferase/glycogen phosphorylase"/>
    <property type="match status" value="1"/>
</dbReference>
<reference evidence="3 4" key="1">
    <citation type="submission" date="2016-10" db="EMBL/GenBank/DDBJ databases">
        <title>Genome sequence of the basidiomycete white-rot fungus Trametes pubescens.</title>
        <authorList>
            <person name="Makela M.R."/>
            <person name="Granchi Z."/>
            <person name="Peng M."/>
            <person name="De Vries R.P."/>
            <person name="Grigoriev I."/>
            <person name="Riley R."/>
            <person name="Hilden K."/>
        </authorList>
    </citation>
    <scope>NUCLEOTIDE SEQUENCE [LARGE SCALE GENOMIC DNA]</scope>
    <source>
        <strain evidence="3 4">FBCC735</strain>
    </source>
</reference>
<accession>A0A1M2VP17</accession>
<dbReference type="AlphaFoldDB" id="A0A1M2VP17"/>
<dbReference type="OrthoDB" id="5835829at2759"/>